<dbReference type="Gene3D" id="3.40.190.10">
    <property type="entry name" value="Periplasmic binding protein-like II"/>
    <property type="match status" value="2"/>
</dbReference>
<comment type="caution">
    <text evidence="6">The sequence shown here is derived from an EMBL/GenBank/DDBJ whole genome shotgun (WGS) entry which is preliminary data.</text>
</comment>
<feature type="domain" description="HTH lysR-type" evidence="5">
    <location>
        <begin position="1"/>
        <end position="34"/>
    </location>
</feature>
<accession>A0ABY0SZE7</accession>
<dbReference type="SUPFAM" id="SSF53850">
    <property type="entry name" value="Periplasmic binding protein-like II"/>
    <property type="match status" value="1"/>
</dbReference>
<evidence type="ECO:0000313" key="7">
    <source>
        <dbReference type="Proteomes" id="UP000198646"/>
    </source>
</evidence>
<dbReference type="PROSITE" id="PS50931">
    <property type="entry name" value="HTH_LYSR"/>
    <property type="match status" value="1"/>
</dbReference>
<protein>
    <submittedName>
        <fullName evidence="6">Transcriptional regulator, LysR family</fullName>
    </submittedName>
</protein>
<dbReference type="EMBL" id="FNJD01000035">
    <property type="protein sequence ID" value="SDP74960.1"/>
    <property type="molecule type" value="Genomic_DNA"/>
</dbReference>
<proteinExistence type="inferred from homology"/>
<dbReference type="Proteomes" id="UP000198646">
    <property type="component" value="Unassembled WGS sequence"/>
</dbReference>
<name>A0ABY0SZE7_9RHOB</name>
<keyword evidence="2" id="KW-0805">Transcription regulation</keyword>
<gene>
    <name evidence="6" type="ORF">SAMN04488512_13518</name>
</gene>
<dbReference type="Pfam" id="PF03466">
    <property type="entry name" value="LysR_substrate"/>
    <property type="match status" value="1"/>
</dbReference>
<evidence type="ECO:0000256" key="4">
    <source>
        <dbReference type="ARBA" id="ARBA00023163"/>
    </source>
</evidence>
<dbReference type="SUPFAM" id="SSF46785">
    <property type="entry name" value="Winged helix' DNA-binding domain"/>
    <property type="match status" value="1"/>
</dbReference>
<dbReference type="InterPro" id="IPR005119">
    <property type="entry name" value="LysR_subst-bd"/>
</dbReference>
<reference evidence="6 7" key="1">
    <citation type="submission" date="2016-10" db="EMBL/GenBank/DDBJ databases">
        <authorList>
            <person name="Varghese N."/>
            <person name="Submissions S."/>
        </authorList>
    </citation>
    <scope>NUCLEOTIDE SEQUENCE [LARGE SCALE GENOMIC DNA]</scope>
    <source>
        <strain evidence="6 7">DSM 17584</strain>
    </source>
</reference>
<evidence type="ECO:0000313" key="6">
    <source>
        <dbReference type="EMBL" id="SDP74960.1"/>
    </source>
</evidence>
<dbReference type="Pfam" id="PF00126">
    <property type="entry name" value="HTH_1"/>
    <property type="match status" value="1"/>
</dbReference>
<keyword evidence="3" id="KW-0238">DNA-binding</keyword>
<evidence type="ECO:0000256" key="3">
    <source>
        <dbReference type="ARBA" id="ARBA00023125"/>
    </source>
</evidence>
<evidence type="ECO:0000259" key="5">
    <source>
        <dbReference type="PROSITE" id="PS50931"/>
    </source>
</evidence>
<dbReference type="InterPro" id="IPR036390">
    <property type="entry name" value="WH_DNA-bd_sf"/>
</dbReference>
<dbReference type="InterPro" id="IPR000847">
    <property type="entry name" value="LysR_HTH_N"/>
</dbReference>
<dbReference type="InterPro" id="IPR036388">
    <property type="entry name" value="WH-like_DNA-bd_sf"/>
</dbReference>
<evidence type="ECO:0000256" key="1">
    <source>
        <dbReference type="ARBA" id="ARBA00009437"/>
    </source>
</evidence>
<organism evidence="6 7">
    <name type="scientific">Sulfitobacter litoralis</name>
    <dbReference type="NCBI Taxonomy" id="335975"/>
    <lineage>
        <taxon>Bacteria</taxon>
        <taxon>Pseudomonadati</taxon>
        <taxon>Pseudomonadota</taxon>
        <taxon>Alphaproteobacteria</taxon>
        <taxon>Rhodobacterales</taxon>
        <taxon>Roseobacteraceae</taxon>
        <taxon>Sulfitobacter</taxon>
    </lineage>
</organism>
<keyword evidence="7" id="KW-1185">Reference proteome</keyword>
<evidence type="ECO:0000256" key="2">
    <source>
        <dbReference type="ARBA" id="ARBA00023015"/>
    </source>
</evidence>
<comment type="similarity">
    <text evidence="1">Belongs to the LysR transcriptional regulatory family.</text>
</comment>
<keyword evidence="4" id="KW-0804">Transcription</keyword>
<sequence>MGLTQSAVSGQMKRLEDKLGHELFERTGRSATLNETGLRVFEKAQKLLSLAETLTDPDDPSTTEGTLKIGAVASAHIYPIPEVLPRFASEFPKMRQSVVPGISLELLDKVDSRSLDLAIIIKPNFELPASLQWTMLQAEPFVMVAPRSWNVENPSLALRTMPFVRYSRISFGGRQVESYLNMHQIRPKDFVELDDISTILSLVADECGIAIVPRMAIYASQFRTTNVIELDDMQLSREIGIIHPRLLSDPANRFVALCIKAQSSKISFP</sequence>
<dbReference type="Gene3D" id="1.10.10.10">
    <property type="entry name" value="Winged helix-like DNA-binding domain superfamily/Winged helix DNA-binding domain"/>
    <property type="match status" value="1"/>
</dbReference>
<dbReference type="PANTHER" id="PTHR30126">
    <property type="entry name" value="HTH-TYPE TRANSCRIPTIONAL REGULATOR"/>
    <property type="match status" value="1"/>
</dbReference>
<dbReference type="PANTHER" id="PTHR30126:SF94">
    <property type="entry name" value="LYSR FAMILY TRANSCRIPTIONAL REGULATOR"/>
    <property type="match status" value="1"/>
</dbReference>